<sequence length="83" mass="9416">MFFFGSRPPHRAVWIKLIVHFGLHGSWTSGWDRAARLLQAVASSGSRWKVGALNRARASWRTWMSGSGWKVGTLNRAHQIERA</sequence>
<dbReference type="EMBL" id="QGKV02002055">
    <property type="protein sequence ID" value="KAF3496526.1"/>
    <property type="molecule type" value="Genomic_DNA"/>
</dbReference>
<name>A0ABQ7AFQ8_BRACR</name>
<proteinExistence type="predicted"/>
<dbReference type="Proteomes" id="UP000266723">
    <property type="component" value="Unassembled WGS sequence"/>
</dbReference>
<organism evidence="1 2">
    <name type="scientific">Brassica cretica</name>
    <name type="common">Mustard</name>
    <dbReference type="NCBI Taxonomy" id="69181"/>
    <lineage>
        <taxon>Eukaryota</taxon>
        <taxon>Viridiplantae</taxon>
        <taxon>Streptophyta</taxon>
        <taxon>Embryophyta</taxon>
        <taxon>Tracheophyta</taxon>
        <taxon>Spermatophyta</taxon>
        <taxon>Magnoliopsida</taxon>
        <taxon>eudicotyledons</taxon>
        <taxon>Gunneridae</taxon>
        <taxon>Pentapetalae</taxon>
        <taxon>rosids</taxon>
        <taxon>malvids</taxon>
        <taxon>Brassicales</taxon>
        <taxon>Brassicaceae</taxon>
        <taxon>Brassiceae</taxon>
        <taxon>Brassica</taxon>
    </lineage>
</organism>
<accession>A0ABQ7AFQ8</accession>
<evidence type="ECO:0000313" key="2">
    <source>
        <dbReference type="Proteomes" id="UP000266723"/>
    </source>
</evidence>
<protein>
    <submittedName>
        <fullName evidence="1">Uncharacterized protein</fullName>
    </submittedName>
</protein>
<keyword evidence="2" id="KW-1185">Reference proteome</keyword>
<reference evidence="1 2" key="1">
    <citation type="journal article" date="2020" name="BMC Genomics">
        <title>Intraspecific diversification of the crop wild relative Brassica cretica Lam. using demographic model selection.</title>
        <authorList>
            <person name="Kioukis A."/>
            <person name="Michalopoulou V.A."/>
            <person name="Briers L."/>
            <person name="Pirintsos S."/>
            <person name="Studholme D.J."/>
            <person name="Pavlidis P."/>
            <person name="Sarris P.F."/>
        </authorList>
    </citation>
    <scope>NUCLEOTIDE SEQUENCE [LARGE SCALE GENOMIC DNA]</scope>
    <source>
        <strain evidence="2">cv. PFS-1207/04</strain>
    </source>
</reference>
<comment type="caution">
    <text evidence="1">The sequence shown here is derived from an EMBL/GenBank/DDBJ whole genome shotgun (WGS) entry which is preliminary data.</text>
</comment>
<gene>
    <name evidence="1" type="ORF">DY000_02052367</name>
</gene>
<evidence type="ECO:0000313" key="1">
    <source>
        <dbReference type="EMBL" id="KAF3496526.1"/>
    </source>
</evidence>